<evidence type="ECO:0000256" key="5">
    <source>
        <dbReference type="ARBA" id="ARBA00023033"/>
    </source>
</evidence>
<dbReference type="AlphaFoldDB" id="A0A5N8VXE2"/>
<reference evidence="9 10" key="1">
    <citation type="submission" date="2019-07" db="EMBL/GenBank/DDBJ databases">
        <title>New species of Amycolatopsis and Streptomyces.</title>
        <authorList>
            <person name="Duangmal K."/>
            <person name="Teo W.F.A."/>
            <person name="Lipun K."/>
        </authorList>
    </citation>
    <scope>NUCLEOTIDE SEQUENCE [LARGE SCALE GENOMIC DNA]</scope>
    <source>
        <strain evidence="9 10">TISTR 2346</strain>
    </source>
</reference>
<evidence type="ECO:0000256" key="2">
    <source>
        <dbReference type="ARBA" id="ARBA00022630"/>
    </source>
</evidence>
<dbReference type="SUPFAM" id="SSF54373">
    <property type="entry name" value="FAD-linked reductases, C-terminal domain"/>
    <property type="match status" value="1"/>
</dbReference>
<keyword evidence="3" id="KW-0274">FAD</keyword>
<dbReference type="SUPFAM" id="SSF51905">
    <property type="entry name" value="FAD/NAD(P)-binding domain"/>
    <property type="match status" value="1"/>
</dbReference>
<comment type="caution">
    <text evidence="9">The sequence shown here is derived from an EMBL/GenBank/DDBJ whole genome shotgun (WGS) entry which is preliminary data.</text>
</comment>
<evidence type="ECO:0000256" key="3">
    <source>
        <dbReference type="ARBA" id="ARBA00022827"/>
    </source>
</evidence>
<keyword evidence="7" id="KW-1133">Transmembrane helix</keyword>
<keyword evidence="5 9" id="KW-0503">Monooxygenase</keyword>
<evidence type="ECO:0000256" key="1">
    <source>
        <dbReference type="ARBA" id="ARBA00001974"/>
    </source>
</evidence>
<gene>
    <name evidence="9" type="ORF">FNH04_01665</name>
</gene>
<protein>
    <submittedName>
        <fullName evidence="9">Salicylate 1-monooxygenase</fullName>
    </submittedName>
</protein>
<evidence type="ECO:0000259" key="8">
    <source>
        <dbReference type="Pfam" id="PF01494"/>
    </source>
</evidence>
<dbReference type="EMBL" id="VJZE01000004">
    <property type="protein sequence ID" value="MPY38708.1"/>
    <property type="molecule type" value="Genomic_DNA"/>
</dbReference>
<dbReference type="Pfam" id="PF01494">
    <property type="entry name" value="FAD_binding_3"/>
    <property type="match status" value="1"/>
</dbReference>
<proteinExistence type="predicted"/>
<dbReference type="InterPro" id="IPR036188">
    <property type="entry name" value="FAD/NAD-bd_sf"/>
</dbReference>
<keyword evidence="7" id="KW-0812">Transmembrane</keyword>
<dbReference type="InterPro" id="IPR050493">
    <property type="entry name" value="FAD-dep_Monooxygenase_BioMet"/>
</dbReference>
<dbReference type="Proteomes" id="UP000326979">
    <property type="component" value="Unassembled WGS sequence"/>
</dbReference>
<dbReference type="PANTHER" id="PTHR13789:SF318">
    <property type="entry name" value="GERANYLGERANYL DIPHOSPHATE REDUCTASE"/>
    <property type="match status" value="1"/>
</dbReference>
<feature type="transmembrane region" description="Helical" evidence="7">
    <location>
        <begin position="12"/>
        <end position="30"/>
    </location>
</feature>
<evidence type="ECO:0000313" key="10">
    <source>
        <dbReference type="Proteomes" id="UP000326979"/>
    </source>
</evidence>
<evidence type="ECO:0000256" key="7">
    <source>
        <dbReference type="SAM" id="Phobius"/>
    </source>
</evidence>
<evidence type="ECO:0000256" key="4">
    <source>
        <dbReference type="ARBA" id="ARBA00023002"/>
    </source>
</evidence>
<dbReference type="GO" id="GO:0004497">
    <property type="term" value="F:monooxygenase activity"/>
    <property type="evidence" value="ECO:0007669"/>
    <property type="project" value="UniProtKB-KW"/>
</dbReference>
<keyword evidence="10" id="KW-1185">Reference proteome</keyword>
<feature type="domain" description="FAD-binding" evidence="8">
    <location>
        <begin position="13"/>
        <end position="355"/>
    </location>
</feature>
<keyword evidence="7" id="KW-0472">Membrane</keyword>
<evidence type="ECO:0000313" key="9">
    <source>
        <dbReference type="EMBL" id="MPY38708.1"/>
    </source>
</evidence>
<name>A0A5N8VXE2_9ACTN</name>
<dbReference type="GO" id="GO:0071949">
    <property type="term" value="F:FAD binding"/>
    <property type="evidence" value="ECO:0007669"/>
    <property type="project" value="InterPro"/>
</dbReference>
<sequence length="407" mass="44043">MTGEDRRRTPGLRVAVVGGGIGGLATAAFLHRAGIEATVYEQAPALTEVGAGLVVSPNAVRLLRSLGQLDHFRERAVPLRVGWEFRRWEDGRVLFSQNLGEECEQRFGEQSYVAHRADLLAAVRAAVPESSLRLGTRLAGLRRLDEAGVELTFTEGTRAVADVVVGADGVHTTVGQYVTEAGSPRFSGICAWRCLVPARSAPEFARRPVQTLWLGPDRHLVHYPISAGAQINIVAFGPAHDWTTESWSAEGRIEDLRAEFAGWSDDLRALLAAAERTGRWALLDRDPLPRWTNGPVALLGDAAHPMFPFFAQGAAQAMEDAAVLAGCLVGQPEDPSAALRRYEGIRRPRATRVQQMSRGRAESNHLPDGPAQQARDASFSSADPFAHNGWIYGHDAESSVREALAAG</sequence>
<dbReference type="RefSeq" id="WP_152779532.1">
    <property type="nucleotide sequence ID" value="NZ_BAABEQ010000015.1"/>
</dbReference>
<keyword evidence="4" id="KW-0560">Oxidoreductase</keyword>
<evidence type="ECO:0000256" key="6">
    <source>
        <dbReference type="SAM" id="MobiDB-lite"/>
    </source>
</evidence>
<dbReference type="PRINTS" id="PR00420">
    <property type="entry name" value="RNGMNOXGNASE"/>
</dbReference>
<organism evidence="9 10">
    <name type="scientific">Streptomyces phyllanthi</name>
    <dbReference type="NCBI Taxonomy" id="1803180"/>
    <lineage>
        <taxon>Bacteria</taxon>
        <taxon>Bacillati</taxon>
        <taxon>Actinomycetota</taxon>
        <taxon>Actinomycetes</taxon>
        <taxon>Kitasatosporales</taxon>
        <taxon>Streptomycetaceae</taxon>
        <taxon>Streptomyces</taxon>
    </lineage>
</organism>
<dbReference type="InterPro" id="IPR002938">
    <property type="entry name" value="FAD-bd"/>
</dbReference>
<dbReference type="OrthoDB" id="9782160at2"/>
<dbReference type="Gene3D" id="3.50.50.60">
    <property type="entry name" value="FAD/NAD(P)-binding domain"/>
    <property type="match status" value="1"/>
</dbReference>
<comment type="cofactor">
    <cofactor evidence="1">
        <name>FAD</name>
        <dbReference type="ChEBI" id="CHEBI:57692"/>
    </cofactor>
</comment>
<accession>A0A5N8VXE2</accession>
<dbReference type="PANTHER" id="PTHR13789">
    <property type="entry name" value="MONOOXYGENASE"/>
    <property type="match status" value="1"/>
</dbReference>
<feature type="region of interest" description="Disordered" evidence="6">
    <location>
        <begin position="350"/>
        <end position="379"/>
    </location>
</feature>
<keyword evidence="2" id="KW-0285">Flavoprotein</keyword>